<dbReference type="Pfam" id="PF00887">
    <property type="entry name" value="ACBP"/>
    <property type="match status" value="1"/>
</dbReference>
<dbReference type="InterPro" id="IPR000582">
    <property type="entry name" value="Acyl-CoA-binding_protein"/>
</dbReference>
<dbReference type="Gene3D" id="1.20.80.10">
    <property type="match status" value="1"/>
</dbReference>
<dbReference type="PANTHER" id="PTHR23310">
    <property type="entry name" value="ACYL-COA-BINDING PROTEIN, ACBP"/>
    <property type="match status" value="1"/>
</dbReference>
<proteinExistence type="inferred from homology"/>
<name>A0A835WSJ2_9CHLO</name>
<dbReference type="SUPFAM" id="SSF47027">
    <property type="entry name" value="Acyl-CoA binding protein"/>
    <property type="match status" value="1"/>
</dbReference>
<keyword evidence="2" id="KW-0446">Lipid-binding</keyword>
<dbReference type="AlphaFoldDB" id="A0A835WSJ2"/>
<accession>A0A835WSJ2</accession>
<dbReference type="EMBL" id="JAEHOD010000005">
    <property type="protein sequence ID" value="KAG2452657.1"/>
    <property type="molecule type" value="Genomic_DNA"/>
</dbReference>
<dbReference type="PANTHER" id="PTHR23310:SF62">
    <property type="entry name" value="ACYL-COA BINDING PROTEIN 1, ISOFORM A"/>
    <property type="match status" value="1"/>
</dbReference>
<feature type="domain" description="ACB" evidence="4">
    <location>
        <begin position="123"/>
        <end position="222"/>
    </location>
</feature>
<dbReference type="PROSITE" id="PS51228">
    <property type="entry name" value="ACB_2"/>
    <property type="match status" value="1"/>
</dbReference>
<protein>
    <recommendedName>
        <fullName evidence="4">ACB domain-containing protein</fullName>
    </recommendedName>
</protein>
<dbReference type="InterPro" id="IPR014352">
    <property type="entry name" value="FERM/acyl-CoA-bd_prot_sf"/>
</dbReference>
<evidence type="ECO:0000313" key="5">
    <source>
        <dbReference type="EMBL" id="KAG2452657.1"/>
    </source>
</evidence>
<gene>
    <name evidence="5" type="ORF">HYH02_002890</name>
</gene>
<comment type="similarity">
    <text evidence="1">Belongs to the ACBP family.</text>
</comment>
<dbReference type="OrthoDB" id="346910at2759"/>
<evidence type="ECO:0000256" key="3">
    <source>
        <dbReference type="SAM" id="MobiDB-lite"/>
    </source>
</evidence>
<feature type="region of interest" description="Disordered" evidence="3">
    <location>
        <begin position="1"/>
        <end position="56"/>
    </location>
</feature>
<evidence type="ECO:0000313" key="6">
    <source>
        <dbReference type="Proteomes" id="UP000613740"/>
    </source>
</evidence>
<dbReference type="GO" id="GO:0006631">
    <property type="term" value="P:fatty acid metabolic process"/>
    <property type="evidence" value="ECO:0007669"/>
    <property type="project" value="TreeGrafter"/>
</dbReference>
<keyword evidence="6" id="KW-1185">Reference proteome</keyword>
<dbReference type="InterPro" id="IPR035984">
    <property type="entry name" value="Acyl-CoA-binding_sf"/>
</dbReference>
<reference evidence="5" key="1">
    <citation type="journal article" date="2020" name="bioRxiv">
        <title>Comparative genomics of Chlamydomonas.</title>
        <authorList>
            <person name="Craig R.J."/>
            <person name="Hasan A.R."/>
            <person name="Ness R.W."/>
            <person name="Keightley P.D."/>
        </authorList>
    </citation>
    <scope>NUCLEOTIDE SEQUENCE</scope>
    <source>
        <strain evidence="5">CCAP 11/173</strain>
    </source>
</reference>
<evidence type="ECO:0000256" key="2">
    <source>
        <dbReference type="ARBA" id="ARBA00023121"/>
    </source>
</evidence>
<dbReference type="GO" id="GO:0000062">
    <property type="term" value="F:fatty-acyl-CoA binding"/>
    <property type="evidence" value="ECO:0007669"/>
    <property type="project" value="InterPro"/>
</dbReference>
<sequence length="261" mass="27066">MAASIAPAPTPAGAGPGTNAAAASSNIDTSGNAAATTTATATTTSSSSRPRRDPDSAVALLHAAGDDVEALAEAIAEAGFLDATPGDHRQKLRAARTRLRNLNAAAARADKADRSPHAKSEYSAADFEALTGQYEKLNWRMVSKPGGATVKPDDFYRLYGLHMQASRGDNTGERPMWAERGGLDFEGRARWDAWTALRGTDGAKARLRFVKLFHEFAPAALYRDTRAAVLAVLAPPAETVAGAAGEAKLAADAPAGPAAAE</sequence>
<evidence type="ECO:0000256" key="1">
    <source>
        <dbReference type="ARBA" id="ARBA00005567"/>
    </source>
</evidence>
<dbReference type="Proteomes" id="UP000613740">
    <property type="component" value="Unassembled WGS sequence"/>
</dbReference>
<comment type="caution">
    <text evidence="5">The sequence shown here is derived from an EMBL/GenBank/DDBJ whole genome shotgun (WGS) entry which is preliminary data.</text>
</comment>
<evidence type="ECO:0000259" key="4">
    <source>
        <dbReference type="PROSITE" id="PS51228"/>
    </source>
</evidence>
<feature type="compositionally biased region" description="Low complexity" evidence="3">
    <location>
        <begin position="33"/>
        <end position="48"/>
    </location>
</feature>
<feature type="compositionally biased region" description="Low complexity" evidence="3">
    <location>
        <begin position="1"/>
        <end position="26"/>
    </location>
</feature>
<organism evidence="5 6">
    <name type="scientific">Chlamydomonas schloesseri</name>
    <dbReference type="NCBI Taxonomy" id="2026947"/>
    <lineage>
        <taxon>Eukaryota</taxon>
        <taxon>Viridiplantae</taxon>
        <taxon>Chlorophyta</taxon>
        <taxon>core chlorophytes</taxon>
        <taxon>Chlorophyceae</taxon>
        <taxon>CS clade</taxon>
        <taxon>Chlamydomonadales</taxon>
        <taxon>Chlamydomonadaceae</taxon>
        <taxon>Chlamydomonas</taxon>
    </lineage>
</organism>